<evidence type="ECO:0000313" key="1">
    <source>
        <dbReference type="EMBL" id="KAK2081226.1"/>
    </source>
</evidence>
<dbReference type="EMBL" id="JASSZA010000386">
    <property type="protein sequence ID" value="KAK2081226.1"/>
    <property type="molecule type" value="Genomic_DNA"/>
</dbReference>
<protein>
    <submittedName>
        <fullName evidence="1">Uncharacterized protein</fullName>
    </submittedName>
</protein>
<keyword evidence="2" id="KW-1185">Reference proteome</keyword>
<dbReference type="Proteomes" id="UP001266305">
    <property type="component" value="Unassembled WGS sequence"/>
</dbReference>
<feature type="non-terminal residue" evidence="1">
    <location>
        <position position="52"/>
    </location>
</feature>
<evidence type="ECO:0000313" key="2">
    <source>
        <dbReference type="Proteomes" id="UP001266305"/>
    </source>
</evidence>
<organism evidence="1 2">
    <name type="scientific">Saguinus oedipus</name>
    <name type="common">Cotton-top tamarin</name>
    <name type="synonym">Oedipomidas oedipus</name>
    <dbReference type="NCBI Taxonomy" id="9490"/>
    <lineage>
        <taxon>Eukaryota</taxon>
        <taxon>Metazoa</taxon>
        <taxon>Chordata</taxon>
        <taxon>Craniata</taxon>
        <taxon>Vertebrata</taxon>
        <taxon>Euteleostomi</taxon>
        <taxon>Mammalia</taxon>
        <taxon>Eutheria</taxon>
        <taxon>Euarchontoglires</taxon>
        <taxon>Primates</taxon>
        <taxon>Haplorrhini</taxon>
        <taxon>Platyrrhini</taxon>
        <taxon>Cebidae</taxon>
        <taxon>Callitrichinae</taxon>
        <taxon>Saguinus</taxon>
    </lineage>
</organism>
<accession>A0ABQ9T905</accession>
<gene>
    <name evidence="1" type="ORF">P7K49_040782</name>
</gene>
<reference evidence="1 2" key="1">
    <citation type="submission" date="2023-05" db="EMBL/GenBank/DDBJ databases">
        <title>B98-5 Cell Line De Novo Hybrid Assembly: An Optical Mapping Approach.</title>
        <authorList>
            <person name="Kananen K."/>
            <person name="Auerbach J.A."/>
            <person name="Kautto E."/>
            <person name="Blachly J.S."/>
        </authorList>
    </citation>
    <scope>NUCLEOTIDE SEQUENCE [LARGE SCALE GENOMIC DNA]</scope>
    <source>
        <strain evidence="1">B95-8</strain>
        <tissue evidence="1">Cell line</tissue>
    </source>
</reference>
<proteinExistence type="predicted"/>
<name>A0ABQ9T905_SAGOE</name>
<comment type="caution">
    <text evidence="1">The sequence shown here is derived from an EMBL/GenBank/DDBJ whole genome shotgun (WGS) entry which is preliminary data.</text>
</comment>
<sequence length="52" mass="6192">WRQTLLFLVPTELYWSSWRLEESHAEVLDFLLLYMISTLSGGQNQKKGFVIF</sequence>
<feature type="non-terminal residue" evidence="1">
    <location>
        <position position="1"/>
    </location>
</feature>